<organism evidence="1 2">
    <name type="scientific">Rhizobium leguminosarum</name>
    <dbReference type="NCBI Taxonomy" id="384"/>
    <lineage>
        <taxon>Bacteria</taxon>
        <taxon>Pseudomonadati</taxon>
        <taxon>Pseudomonadota</taxon>
        <taxon>Alphaproteobacteria</taxon>
        <taxon>Hyphomicrobiales</taxon>
        <taxon>Rhizobiaceae</taxon>
        <taxon>Rhizobium/Agrobacterium group</taxon>
        <taxon>Rhizobium</taxon>
    </lineage>
</organism>
<accession>A0A2K9Z7B3</accession>
<reference evidence="1 2" key="1">
    <citation type="submission" date="2017-11" db="EMBL/GenBank/DDBJ databases">
        <title>Complete genome of Rhizobium leguminosarum Norway, an ineffective micro-symbiont.</title>
        <authorList>
            <person name="Hoffrichter A."/>
            <person name="Liang J."/>
            <person name="Brachmann A."/>
            <person name="Marin M."/>
        </authorList>
    </citation>
    <scope>NUCLEOTIDE SEQUENCE [LARGE SCALE GENOMIC DNA]</scope>
    <source>
        <strain evidence="1 2">Norway</strain>
    </source>
</reference>
<name>A0A2K9Z7B3_RHILE</name>
<evidence type="ECO:0000313" key="1">
    <source>
        <dbReference type="EMBL" id="AUW44123.1"/>
    </source>
</evidence>
<dbReference type="Proteomes" id="UP000238523">
    <property type="component" value="Chromosome"/>
</dbReference>
<evidence type="ECO:0000313" key="2">
    <source>
        <dbReference type="Proteomes" id="UP000238523"/>
    </source>
</evidence>
<dbReference type="EMBL" id="CP025012">
    <property type="protein sequence ID" value="AUW44123.1"/>
    <property type="molecule type" value="Genomic_DNA"/>
</dbReference>
<sequence>MSAQSTTALRMLHFRVRRPMAQGFRLTTARNGTGDGEVCGLRFLSALGFPVGGRTAFIENRLISNWPQSLVGFYEAADLFYCSRLVTAMKRTIVPIFCKEWRLRAAPPIRETADSTRSFRCTG</sequence>
<protein>
    <submittedName>
        <fullName evidence="1">Uncharacterized protein</fullName>
    </submittedName>
</protein>
<proteinExistence type="predicted"/>
<gene>
    <name evidence="1" type="ORF">CUJ84_Chr003792</name>
</gene>
<dbReference type="AlphaFoldDB" id="A0A2K9Z7B3"/>